<dbReference type="Proteomes" id="UP000799539">
    <property type="component" value="Unassembled WGS sequence"/>
</dbReference>
<dbReference type="PANTHER" id="PTHR23502">
    <property type="entry name" value="MAJOR FACILITATOR SUPERFAMILY"/>
    <property type="match status" value="1"/>
</dbReference>
<evidence type="ECO:0000256" key="1">
    <source>
        <dbReference type="ARBA" id="ARBA00004141"/>
    </source>
</evidence>
<dbReference type="GO" id="GO:0022857">
    <property type="term" value="F:transmembrane transporter activity"/>
    <property type="evidence" value="ECO:0007669"/>
    <property type="project" value="InterPro"/>
</dbReference>
<feature type="transmembrane region" description="Helical" evidence="7">
    <location>
        <begin position="238"/>
        <end position="258"/>
    </location>
</feature>
<name>A0A6A6FJE5_9PEZI</name>
<evidence type="ECO:0000256" key="2">
    <source>
        <dbReference type="ARBA" id="ARBA00022448"/>
    </source>
</evidence>
<dbReference type="InterPro" id="IPR036259">
    <property type="entry name" value="MFS_trans_sf"/>
</dbReference>
<dbReference type="InterPro" id="IPR020846">
    <property type="entry name" value="MFS_dom"/>
</dbReference>
<dbReference type="OrthoDB" id="2441642at2759"/>
<evidence type="ECO:0000256" key="4">
    <source>
        <dbReference type="ARBA" id="ARBA00022989"/>
    </source>
</evidence>
<feature type="compositionally biased region" description="Polar residues" evidence="6">
    <location>
        <begin position="15"/>
        <end position="25"/>
    </location>
</feature>
<dbReference type="Pfam" id="PF07690">
    <property type="entry name" value="MFS_1"/>
    <property type="match status" value="1"/>
</dbReference>
<feature type="transmembrane region" description="Helical" evidence="7">
    <location>
        <begin position="420"/>
        <end position="437"/>
    </location>
</feature>
<feature type="transmembrane region" description="Helical" evidence="7">
    <location>
        <begin position="173"/>
        <end position="196"/>
    </location>
</feature>
<sequence>MTREASNRRKDEPSDQVTDIDQVNNADAEPQIQHLSSHAVLASHQSSKESQQRELPTEQAREESAGPIAKEDYSTFTVGQKRAIILAGSFAGWFSPMTGSIYFPALSLIANDLNVSDSQINVTVTTYLIIQGLAPMMIAGFSDKAGRRPAYIICFTIYMIANLALALQNSYVALLVLRMLQSAGSSGTIALANGLVGDCITSSERGQYIAWASLASILGPTVSPIIGGLLVQYLDWHWIFWFLLILSSATFVPLFLFLPETCRNIVGDASVPPPWSSWNLTDSIRHRHRAQNGLQVDPEKLDKLRANYKLTIPNPISTLVAMTDLETALILLATGLAMSLYYALSTGVSDVFSKVYGFDELHISLIFISIGGGSIVAAFSTGFLVDWNYRRHAKRLNFPIVKNRQTDLSDFPIELARVQIGLPILICGALVTIGYGWMLDHKVSLAGPIVLLALFGYCISAGFQVLNVLMLDIYPGQPATATAANNFFRCLLGAAASAAITPMGNAMGRGWAYTILAVLFLLSCLGPLVAVKYGMKWRREKKAKEARMQRVKDEKGSG</sequence>
<accession>A0A6A6FJE5</accession>
<dbReference type="EMBL" id="ML992670">
    <property type="protein sequence ID" value="KAF2213501.1"/>
    <property type="molecule type" value="Genomic_DNA"/>
</dbReference>
<proteinExistence type="predicted"/>
<dbReference type="FunFam" id="1.20.1720.10:FF:000009">
    <property type="entry name" value="MFS multidrug transporter"/>
    <property type="match status" value="1"/>
</dbReference>
<evidence type="ECO:0000313" key="10">
    <source>
        <dbReference type="Proteomes" id="UP000799539"/>
    </source>
</evidence>
<keyword evidence="2" id="KW-0813">Transport</keyword>
<dbReference type="AlphaFoldDB" id="A0A6A6FJE5"/>
<feature type="compositionally biased region" description="Basic and acidic residues" evidence="6">
    <location>
        <begin position="46"/>
        <end position="67"/>
    </location>
</feature>
<feature type="domain" description="Major facilitator superfamily (MFS) profile" evidence="8">
    <location>
        <begin position="84"/>
        <end position="535"/>
    </location>
</feature>
<evidence type="ECO:0000313" key="9">
    <source>
        <dbReference type="EMBL" id="KAF2213501.1"/>
    </source>
</evidence>
<evidence type="ECO:0000256" key="7">
    <source>
        <dbReference type="SAM" id="Phobius"/>
    </source>
</evidence>
<evidence type="ECO:0000259" key="8">
    <source>
        <dbReference type="PROSITE" id="PS50850"/>
    </source>
</evidence>
<keyword evidence="10" id="KW-1185">Reference proteome</keyword>
<feature type="transmembrane region" description="Helical" evidence="7">
    <location>
        <begin position="510"/>
        <end position="531"/>
    </location>
</feature>
<feature type="region of interest" description="Disordered" evidence="6">
    <location>
        <begin position="1"/>
        <end position="67"/>
    </location>
</feature>
<evidence type="ECO:0000256" key="5">
    <source>
        <dbReference type="ARBA" id="ARBA00023136"/>
    </source>
</evidence>
<feature type="transmembrane region" description="Helical" evidence="7">
    <location>
        <begin position="149"/>
        <end position="167"/>
    </location>
</feature>
<keyword evidence="5 7" id="KW-0472">Membrane</keyword>
<comment type="subcellular location">
    <subcellularLocation>
        <location evidence="1">Membrane</location>
        <topology evidence="1">Multi-pass membrane protein</topology>
    </subcellularLocation>
</comment>
<evidence type="ECO:0000256" key="3">
    <source>
        <dbReference type="ARBA" id="ARBA00022692"/>
    </source>
</evidence>
<dbReference type="PANTHER" id="PTHR23502:SF51">
    <property type="entry name" value="QUINIDINE RESISTANCE PROTEIN 1-RELATED"/>
    <property type="match status" value="1"/>
</dbReference>
<feature type="transmembrane region" description="Helical" evidence="7">
    <location>
        <begin position="124"/>
        <end position="142"/>
    </location>
</feature>
<dbReference type="GO" id="GO:0005886">
    <property type="term" value="C:plasma membrane"/>
    <property type="evidence" value="ECO:0007669"/>
    <property type="project" value="TreeGrafter"/>
</dbReference>
<dbReference type="SUPFAM" id="SSF103473">
    <property type="entry name" value="MFS general substrate transporter"/>
    <property type="match status" value="1"/>
</dbReference>
<gene>
    <name evidence="9" type="ORF">CERZMDRAFT_66981</name>
</gene>
<feature type="transmembrane region" description="Helical" evidence="7">
    <location>
        <begin position="83"/>
        <end position="104"/>
    </location>
</feature>
<feature type="transmembrane region" description="Helical" evidence="7">
    <location>
        <begin position="486"/>
        <end position="504"/>
    </location>
</feature>
<dbReference type="InterPro" id="IPR011701">
    <property type="entry name" value="MFS"/>
</dbReference>
<reference evidence="9" key="1">
    <citation type="journal article" date="2020" name="Stud. Mycol.">
        <title>101 Dothideomycetes genomes: a test case for predicting lifestyles and emergence of pathogens.</title>
        <authorList>
            <person name="Haridas S."/>
            <person name="Albert R."/>
            <person name="Binder M."/>
            <person name="Bloem J."/>
            <person name="Labutti K."/>
            <person name="Salamov A."/>
            <person name="Andreopoulos B."/>
            <person name="Baker S."/>
            <person name="Barry K."/>
            <person name="Bills G."/>
            <person name="Bluhm B."/>
            <person name="Cannon C."/>
            <person name="Castanera R."/>
            <person name="Culley D."/>
            <person name="Daum C."/>
            <person name="Ezra D."/>
            <person name="Gonzalez J."/>
            <person name="Henrissat B."/>
            <person name="Kuo A."/>
            <person name="Liang C."/>
            <person name="Lipzen A."/>
            <person name="Lutzoni F."/>
            <person name="Magnuson J."/>
            <person name="Mondo S."/>
            <person name="Nolan M."/>
            <person name="Ohm R."/>
            <person name="Pangilinan J."/>
            <person name="Park H.-J."/>
            <person name="Ramirez L."/>
            <person name="Alfaro M."/>
            <person name="Sun H."/>
            <person name="Tritt A."/>
            <person name="Yoshinaga Y."/>
            <person name="Zwiers L.-H."/>
            <person name="Turgeon B."/>
            <person name="Goodwin S."/>
            <person name="Spatafora J."/>
            <person name="Crous P."/>
            <person name="Grigoriev I."/>
        </authorList>
    </citation>
    <scope>NUCLEOTIDE SEQUENCE</scope>
    <source>
        <strain evidence="9">SCOH1-5</strain>
    </source>
</reference>
<dbReference type="PROSITE" id="PS50850">
    <property type="entry name" value="MFS"/>
    <property type="match status" value="1"/>
</dbReference>
<keyword evidence="3 7" id="KW-0812">Transmembrane</keyword>
<keyword evidence="4 7" id="KW-1133">Transmembrane helix</keyword>
<feature type="transmembrane region" description="Helical" evidence="7">
    <location>
        <begin position="449"/>
        <end position="474"/>
    </location>
</feature>
<protein>
    <recommendedName>
        <fullName evidence="8">Major facilitator superfamily (MFS) profile domain-containing protein</fullName>
    </recommendedName>
</protein>
<dbReference type="Gene3D" id="1.20.1250.20">
    <property type="entry name" value="MFS general substrate transporter like domains"/>
    <property type="match status" value="1"/>
</dbReference>
<feature type="compositionally biased region" description="Basic and acidic residues" evidence="6">
    <location>
        <begin position="1"/>
        <end position="13"/>
    </location>
</feature>
<feature type="transmembrane region" description="Helical" evidence="7">
    <location>
        <begin position="325"/>
        <end position="344"/>
    </location>
</feature>
<dbReference type="CDD" id="cd17323">
    <property type="entry name" value="MFS_Tpo1_MDR_like"/>
    <property type="match status" value="1"/>
</dbReference>
<feature type="transmembrane region" description="Helical" evidence="7">
    <location>
        <begin position="364"/>
        <end position="385"/>
    </location>
</feature>
<organism evidence="9 10">
    <name type="scientific">Cercospora zeae-maydis SCOH1-5</name>
    <dbReference type="NCBI Taxonomy" id="717836"/>
    <lineage>
        <taxon>Eukaryota</taxon>
        <taxon>Fungi</taxon>
        <taxon>Dikarya</taxon>
        <taxon>Ascomycota</taxon>
        <taxon>Pezizomycotina</taxon>
        <taxon>Dothideomycetes</taxon>
        <taxon>Dothideomycetidae</taxon>
        <taxon>Mycosphaerellales</taxon>
        <taxon>Mycosphaerellaceae</taxon>
        <taxon>Cercospora</taxon>
    </lineage>
</organism>
<evidence type="ECO:0000256" key="6">
    <source>
        <dbReference type="SAM" id="MobiDB-lite"/>
    </source>
</evidence>
<feature type="transmembrane region" description="Helical" evidence="7">
    <location>
        <begin position="208"/>
        <end position="232"/>
    </location>
</feature>